<dbReference type="Pfam" id="PF00005">
    <property type="entry name" value="ABC_tran"/>
    <property type="match status" value="1"/>
</dbReference>
<feature type="domain" description="ABC transporter" evidence="4">
    <location>
        <begin position="116"/>
        <end position="249"/>
    </location>
</feature>
<gene>
    <name evidence="5" type="ORF">OVA965_LOCUS15025</name>
    <name evidence="6" type="ORF">TMI583_LOCUS15031</name>
</gene>
<dbReference type="Proteomes" id="UP000677228">
    <property type="component" value="Unassembled WGS sequence"/>
</dbReference>
<sequence>YYVTYNDLYRNLFDFYPLYMGILMLLMLIWSVIYMILAIYIERINPGEFGVALPWYYIFQSLNCYKRKVSPSSHRNSAIELRNIDNKWFQTKSESTQSYVSIKNLTKKFKKFYAVSNLSLEFYQNEVCCLLGHNGAGMLESDNGDITVDGMNITSNIQNIRKKIGFCPQYDILYDELSVKEHLELIAKMRHIDRHQIDSCVDDILRKINLVNDKQTLAKNLSGGMKRRLSVGLSLIGDPQVLIFDEPTSGIGK</sequence>
<dbReference type="GO" id="GO:0005524">
    <property type="term" value="F:ATP binding"/>
    <property type="evidence" value="ECO:0007669"/>
    <property type="project" value="InterPro"/>
</dbReference>
<dbReference type="SUPFAM" id="SSF52540">
    <property type="entry name" value="P-loop containing nucleoside triphosphate hydrolases"/>
    <property type="match status" value="1"/>
</dbReference>
<evidence type="ECO:0000313" key="6">
    <source>
        <dbReference type="EMBL" id="CAF3779521.1"/>
    </source>
</evidence>
<evidence type="ECO:0000256" key="2">
    <source>
        <dbReference type="ARBA" id="ARBA00022737"/>
    </source>
</evidence>
<evidence type="ECO:0000256" key="3">
    <source>
        <dbReference type="SAM" id="Phobius"/>
    </source>
</evidence>
<dbReference type="EMBL" id="CAJNOK010006663">
    <property type="protein sequence ID" value="CAF1010697.1"/>
    <property type="molecule type" value="Genomic_DNA"/>
</dbReference>
<accession>A0A8S2DMU5</accession>
<name>A0A8S2DMU5_9BILA</name>
<comment type="caution">
    <text evidence="5">The sequence shown here is derived from an EMBL/GenBank/DDBJ whole genome shotgun (WGS) entry which is preliminary data.</text>
</comment>
<evidence type="ECO:0000313" key="7">
    <source>
        <dbReference type="Proteomes" id="UP000677228"/>
    </source>
</evidence>
<dbReference type="InterPro" id="IPR003439">
    <property type="entry name" value="ABC_transporter-like_ATP-bd"/>
</dbReference>
<dbReference type="PANTHER" id="PTHR19229">
    <property type="entry name" value="ATP-BINDING CASSETTE TRANSPORTER SUBFAMILY A ABCA"/>
    <property type="match status" value="1"/>
</dbReference>
<feature type="non-terminal residue" evidence="5">
    <location>
        <position position="1"/>
    </location>
</feature>
<dbReference type="Gene3D" id="3.40.50.300">
    <property type="entry name" value="P-loop containing nucleotide triphosphate hydrolases"/>
    <property type="match status" value="1"/>
</dbReference>
<evidence type="ECO:0000259" key="4">
    <source>
        <dbReference type="Pfam" id="PF00005"/>
    </source>
</evidence>
<keyword evidence="3" id="KW-0472">Membrane</keyword>
<dbReference type="AlphaFoldDB" id="A0A8S2DMU5"/>
<keyword evidence="3" id="KW-0812">Transmembrane</keyword>
<keyword evidence="3" id="KW-1133">Transmembrane helix</keyword>
<organism evidence="5 7">
    <name type="scientific">Didymodactylos carnosus</name>
    <dbReference type="NCBI Taxonomy" id="1234261"/>
    <lineage>
        <taxon>Eukaryota</taxon>
        <taxon>Metazoa</taxon>
        <taxon>Spiralia</taxon>
        <taxon>Gnathifera</taxon>
        <taxon>Rotifera</taxon>
        <taxon>Eurotatoria</taxon>
        <taxon>Bdelloidea</taxon>
        <taxon>Philodinida</taxon>
        <taxon>Philodinidae</taxon>
        <taxon>Didymodactylos</taxon>
    </lineage>
</organism>
<dbReference type="PANTHER" id="PTHR19229:SF36">
    <property type="entry name" value="ATP-BINDING CASSETTE SUB-FAMILY A MEMBER 2"/>
    <property type="match status" value="1"/>
</dbReference>
<dbReference type="Proteomes" id="UP000682733">
    <property type="component" value="Unassembled WGS sequence"/>
</dbReference>
<proteinExistence type="predicted"/>
<protein>
    <recommendedName>
        <fullName evidence="4">ABC transporter domain-containing protein</fullName>
    </recommendedName>
</protein>
<dbReference type="GO" id="GO:0016020">
    <property type="term" value="C:membrane"/>
    <property type="evidence" value="ECO:0007669"/>
    <property type="project" value="InterPro"/>
</dbReference>
<keyword evidence="1" id="KW-0813">Transport</keyword>
<dbReference type="InterPro" id="IPR026082">
    <property type="entry name" value="ABCA"/>
</dbReference>
<evidence type="ECO:0000313" key="5">
    <source>
        <dbReference type="EMBL" id="CAF1010697.1"/>
    </source>
</evidence>
<dbReference type="EMBL" id="CAJOBA010006672">
    <property type="protein sequence ID" value="CAF3779521.1"/>
    <property type="molecule type" value="Genomic_DNA"/>
</dbReference>
<dbReference type="InterPro" id="IPR027417">
    <property type="entry name" value="P-loop_NTPase"/>
</dbReference>
<keyword evidence="2" id="KW-0677">Repeat</keyword>
<reference evidence="5" key="1">
    <citation type="submission" date="2021-02" db="EMBL/GenBank/DDBJ databases">
        <authorList>
            <person name="Nowell W R."/>
        </authorList>
    </citation>
    <scope>NUCLEOTIDE SEQUENCE</scope>
</reference>
<dbReference type="GO" id="GO:0016887">
    <property type="term" value="F:ATP hydrolysis activity"/>
    <property type="evidence" value="ECO:0007669"/>
    <property type="project" value="InterPro"/>
</dbReference>
<evidence type="ECO:0000256" key="1">
    <source>
        <dbReference type="ARBA" id="ARBA00022448"/>
    </source>
</evidence>
<dbReference type="GO" id="GO:0140359">
    <property type="term" value="F:ABC-type transporter activity"/>
    <property type="evidence" value="ECO:0007669"/>
    <property type="project" value="InterPro"/>
</dbReference>
<feature type="transmembrane region" description="Helical" evidence="3">
    <location>
        <begin position="18"/>
        <end position="41"/>
    </location>
</feature>
<dbReference type="GO" id="GO:0005319">
    <property type="term" value="F:lipid transporter activity"/>
    <property type="evidence" value="ECO:0007669"/>
    <property type="project" value="TreeGrafter"/>
</dbReference>